<evidence type="ECO:0000256" key="1">
    <source>
        <dbReference type="SAM" id="MobiDB-lite"/>
    </source>
</evidence>
<evidence type="ECO:0000313" key="4">
    <source>
        <dbReference type="Proteomes" id="UP001595075"/>
    </source>
</evidence>
<feature type="region of interest" description="Disordered" evidence="1">
    <location>
        <begin position="1"/>
        <end position="22"/>
    </location>
</feature>
<dbReference type="SUPFAM" id="SSF52799">
    <property type="entry name" value="(Phosphotyrosine protein) phosphatases II"/>
    <property type="match status" value="1"/>
</dbReference>
<reference evidence="3 4" key="1">
    <citation type="journal article" date="2024" name="Commun. Biol.">
        <title>Comparative genomic analysis of thermophilic fungi reveals convergent evolutionary adaptations and gene losses.</title>
        <authorList>
            <person name="Steindorff A.S."/>
            <person name="Aguilar-Pontes M.V."/>
            <person name="Robinson A.J."/>
            <person name="Andreopoulos B."/>
            <person name="LaButti K."/>
            <person name="Kuo A."/>
            <person name="Mondo S."/>
            <person name="Riley R."/>
            <person name="Otillar R."/>
            <person name="Haridas S."/>
            <person name="Lipzen A."/>
            <person name="Grimwood J."/>
            <person name="Schmutz J."/>
            <person name="Clum A."/>
            <person name="Reid I.D."/>
            <person name="Moisan M.C."/>
            <person name="Butler G."/>
            <person name="Nguyen T.T.M."/>
            <person name="Dewar K."/>
            <person name="Conant G."/>
            <person name="Drula E."/>
            <person name="Henrissat B."/>
            <person name="Hansel C."/>
            <person name="Singer S."/>
            <person name="Hutchinson M.I."/>
            <person name="de Vries R.P."/>
            <person name="Natvig D.O."/>
            <person name="Powell A.J."/>
            <person name="Tsang A."/>
            <person name="Grigoriev I.V."/>
        </authorList>
    </citation>
    <scope>NUCLEOTIDE SEQUENCE [LARGE SCALE GENOMIC DNA]</scope>
    <source>
        <strain evidence="3 4">CBS 494.80</strain>
    </source>
</reference>
<proteinExistence type="predicted"/>
<accession>A0ABR4BSP2</accession>
<name>A0ABR4BSP2_9HELO</name>
<dbReference type="SMART" id="SM00195">
    <property type="entry name" value="DSPc"/>
    <property type="match status" value="1"/>
</dbReference>
<organism evidence="3 4">
    <name type="scientific">Oculimacula yallundae</name>
    <dbReference type="NCBI Taxonomy" id="86028"/>
    <lineage>
        <taxon>Eukaryota</taxon>
        <taxon>Fungi</taxon>
        <taxon>Dikarya</taxon>
        <taxon>Ascomycota</taxon>
        <taxon>Pezizomycotina</taxon>
        <taxon>Leotiomycetes</taxon>
        <taxon>Helotiales</taxon>
        <taxon>Ploettnerulaceae</taxon>
        <taxon>Oculimacula</taxon>
    </lineage>
</organism>
<feature type="compositionally biased region" description="Polar residues" evidence="1">
    <location>
        <begin position="1"/>
        <end position="20"/>
    </location>
</feature>
<evidence type="ECO:0000313" key="3">
    <source>
        <dbReference type="EMBL" id="KAL2060064.1"/>
    </source>
</evidence>
<keyword evidence="4" id="KW-1185">Reference proteome</keyword>
<gene>
    <name evidence="3" type="ORF">VTL71DRAFT_9886</name>
</gene>
<dbReference type="Proteomes" id="UP001595075">
    <property type="component" value="Unassembled WGS sequence"/>
</dbReference>
<comment type="caution">
    <text evidence="3">The sequence shown here is derived from an EMBL/GenBank/DDBJ whole genome shotgun (WGS) entry which is preliminary data.</text>
</comment>
<dbReference type="InterPro" id="IPR029021">
    <property type="entry name" value="Prot-tyrosine_phosphatase-like"/>
</dbReference>
<protein>
    <recommendedName>
        <fullName evidence="2">Tyrosine-protein phosphatase domain-containing protein</fullName>
    </recommendedName>
</protein>
<sequence length="224" mass="25454">MSGTSRTPAAIPSDSSTPESSRPIYEEPWRMYEIVPHVFISAWPPAVPDNITHTVNVCDRLPVIRHDQSEMINHWNFPIFDDNSTANTIALITHVVKNALSDPRLLASWATPPTQDHPLPPSPETNILIYSEHGSNRAAIAVLAHLCESLHINVVDAYFILKAKKKDIEPSEKLMEQVQSFMRQGDEYEGSVGKEILRRVVKEKGFRDIMKKAREEDWMYEPDV</sequence>
<dbReference type="Gene3D" id="3.90.190.10">
    <property type="entry name" value="Protein tyrosine phosphatase superfamily"/>
    <property type="match status" value="1"/>
</dbReference>
<dbReference type="InterPro" id="IPR020422">
    <property type="entry name" value="TYR_PHOSPHATASE_DUAL_dom"/>
</dbReference>
<dbReference type="EMBL" id="JAZHXI010000024">
    <property type="protein sequence ID" value="KAL2060064.1"/>
    <property type="molecule type" value="Genomic_DNA"/>
</dbReference>
<dbReference type="CDD" id="cd14498">
    <property type="entry name" value="DSP"/>
    <property type="match status" value="1"/>
</dbReference>
<feature type="domain" description="Tyrosine-protein phosphatase" evidence="2">
    <location>
        <begin position="30"/>
        <end position="184"/>
    </location>
</feature>
<evidence type="ECO:0000259" key="2">
    <source>
        <dbReference type="SMART" id="SM00195"/>
    </source>
</evidence>